<evidence type="ECO:0000256" key="1">
    <source>
        <dbReference type="SAM" id="Coils"/>
    </source>
</evidence>
<evidence type="ECO:0000256" key="3">
    <source>
        <dbReference type="SAM" id="Phobius"/>
    </source>
</evidence>
<dbReference type="InterPro" id="IPR046706">
    <property type="entry name" value="DUF6779"/>
</dbReference>
<dbReference type="Pfam" id="PF20570">
    <property type="entry name" value="DUF6779"/>
    <property type="match status" value="1"/>
</dbReference>
<feature type="compositionally biased region" description="Basic and acidic residues" evidence="2">
    <location>
        <begin position="305"/>
        <end position="319"/>
    </location>
</feature>
<evidence type="ECO:0000259" key="4">
    <source>
        <dbReference type="Pfam" id="PF20570"/>
    </source>
</evidence>
<dbReference type="AlphaFoldDB" id="A0A2T0M1N2"/>
<evidence type="ECO:0000313" key="6">
    <source>
        <dbReference type="Proteomes" id="UP000238362"/>
    </source>
</evidence>
<feature type="compositionally biased region" description="Basic and acidic residues" evidence="2">
    <location>
        <begin position="342"/>
        <end position="356"/>
    </location>
</feature>
<keyword evidence="3" id="KW-0812">Transmembrane</keyword>
<keyword evidence="3" id="KW-1133">Transmembrane helix</keyword>
<dbReference type="Proteomes" id="UP000238362">
    <property type="component" value="Unassembled WGS sequence"/>
</dbReference>
<feature type="compositionally biased region" description="Polar residues" evidence="2">
    <location>
        <begin position="493"/>
        <end position="502"/>
    </location>
</feature>
<comment type="caution">
    <text evidence="5">The sequence shown here is derived from an EMBL/GenBank/DDBJ whole genome shotgun (WGS) entry which is preliminary data.</text>
</comment>
<evidence type="ECO:0000313" key="5">
    <source>
        <dbReference type="EMBL" id="PRX50514.1"/>
    </source>
</evidence>
<feature type="transmembrane region" description="Helical" evidence="3">
    <location>
        <begin position="43"/>
        <end position="63"/>
    </location>
</feature>
<proteinExistence type="predicted"/>
<feature type="compositionally biased region" description="Basic and acidic residues" evidence="2">
    <location>
        <begin position="398"/>
        <end position="419"/>
    </location>
</feature>
<name>A0A2T0M1N2_9PSEU</name>
<keyword evidence="3" id="KW-0472">Membrane</keyword>
<feature type="compositionally biased region" description="Gly residues" evidence="2">
    <location>
        <begin position="475"/>
        <end position="484"/>
    </location>
</feature>
<reference evidence="5 6" key="1">
    <citation type="submission" date="2018-03" db="EMBL/GenBank/DDBJ databases">
        <title>Genomic Encyclopedia of Type Strains, Phase III (KMG-III): the genomes of soil and plant-associated and newly described type strains.</title>
        <authorList>
            <person name="Whitman W."/>
        </authorList>
    </citation>
    <scope>NUCLEOTIDE SEQUENCE [LARGE SCALE GENOMIC DNA]</scope>
    <source>
        <strain evidence="5 6">CGMCC 4.7125</strain>
    </source>
</reference>
<feature type="compositionally biased region" description="Low complexity" evidence="2">
    <location>
        <begin position="246"/>
        <end position="259"/>
    </location>
</feature>
<sequence>MWGMTGVDDDSRGRHSGRSWLVVGFVLAVAATLALVLTEDLRYLRLGIVAALWAALIGAFVAARYRKQVAATQESVAQAQEIYELELEREIAARREFELELEAEAKQRAEENSRDELEALRAEVTALRESLQALFGGEVLYERVALTAQSTRMRSLSEEPRMVTAGENNGNGNGNGKKPAQLLASKKPVELTDRPTELIDRVREPEAPPRRAPQADSGKTQYVPRPSRPVDSGGAQDRQPPRRVRPPGASVAAKASEAANRARAEMSRPRQQPVERPAPDQRDQSPPTRQVKPVQTPPKRQAQSPRERGPEPRRDHPAEPTRPAMEPLTRGRSAASVTPPGREPEHSPKPQRKKPEQSPVQRPEPEQPTPAARRAPQQPEPVPEPAPSYDADWSASWRDAEGGGRRRAPEQAAADEARPEPNPTLPPEIRDLPARPGGRRRRAEDDDAAAGRHGEPESYSGGRRYRPEGEPWANHGGGERANGGGRRRAPEPDSTNEPSGSHSEGRSVSELLAAHGASNTTPRRRRRAED</sequence>
<protein>
    <recommendedName>
        <fullName evidence="4">DUF6779 domain-containing protein</fullName>
    </recommendedName>
</protein>
<organism evidence="5 6">
    <name type="scientific">Prauserella shujinwangii</name>
    <dbReference type="NCBI Taxonomy" id="1453103"/>
    <lineage>
        <taxon>Bacteria</taxon>
        <taxon>Bacillati</taxon>
        <taxon>Actinomycetota</taxon>
        <taxon>Actinomycetes</taxon>
        <taxon>Pseudonocardiales</taxon>
        <taxon>Pseudonocardiaceae</taxon>
        <taxon>Prauserella</taxon>
    </lineage>
</organism>
<feature type="coiled-coil region" evidence="1">
    <location>
        <begin position="62"/>
        <end position="134"/>
    </location>
</feature>
<dbReference type="EMBL" id="PVNH01000002">
    <property type="protein sequence ID" value="PRX50514.1"/>
    <property type="molecule type" value="Genomic_DNA"/>
</dbReference>
<evidence type="ECO:0000256" key="2">
    <source>
        <dbReference type="SAM" id="MobiDB-lite"/>
    </source>
</evidence>
<feature type="domain" description="DUF6779" evidence="4">
    <location>
        <begin position="44"/>
        <end position="152"/>
    </location>
</feature>
<feature type="compositionally biased region" description="Basic and acidic residues" evidence="2">
    <location>
        <begin position="187"/>
        <end position="209"/>
    </location>
</feature>
<keyword evidence="1" id="KW-0175">Coiled coil</keyword>
<feature type="region of interest" description="Disordered" evidence="2">
    <location>
        <begin position="150"/>
        <end position="530"/>
    </location>
</feature>
<gene>
    <name evidence="5" type="ORF">B0I33_102636</name>
</gene>
<accession>A0A2T0M1N2</accession>
<keyword evidence="6" id="KW-1185">Reference proteome</keyword>
<feature type="transmembrane region" description="Helical" evidence="3">
    <location>
        <begin position="20"/>
        <end position="37"/>
    </location>
</feature>